<accession>A0ABR9ZIV0</accession>
<evidence type="ECO:0000256" key="1">
    <source>
        <dbReference type="SAM" id="MobiDB-lite"/>
    </source>
</evidence>
<dbReference type="InterPro" id="IPR003870">
    <property type="entry name" value="DUF222"/>
</dbReference>
<feature type="region of interest" description="Disordered" evidence="1">
    <location>
        <begin position="486"/>
        <end position="543"/>
    </location>
</feature>
<evidence type="ECO:0000313" key="4">
    <source>
        <dbReference type="Proteomes" id="UP000635902"/>
    </source>
</evidence>
<dbReference type="EMBL" id="JADKMY010000001">
    <property type="protein sequence ID" value="MBF4553360.1"/>
    <property type="molecule type" value="Genomic_DNA"/>
</dbReference>
<keyword evidence="4" id="KW-1185">Reference proteome</keyword>
<protein>
    <submittedName>
        <fullName evidence="3">DUF222 domain-containing protein</fullName>
    </submittedName>
</protein>
<evidence type="ECO:0000259" key="2">
    <source>
        <dbReference type="Pfam" id="PF02720"/>
    </source>
</evidence>
<gene>
    <name evidence="3" type="ORF">IRY30_04600</name>
</gene>
<dbReference type="RefSeq" id="WP_194556178.1">
    <property type="nucleotide sequence ID" value="NZ_JADKMY010000001.1"/>
</dbReference>
<sequence>MDSVWSVSESLAENGVAPAGGGLGGVDSLEDFKADLELLAEVSARVASRDANMWKRIEFDQREDYYALVTTSRRKLSNADVGFVNAHEDYMPLGKNKRPQWLVSEFRFTALEARGILAAAERLDGRVQGPDLRPSKKYMPKVHGLVNEGSLDCEGIRRIDRAINSMPSRTHDLLVERGDQVIADLAEQCGPEVLNELSDLMWALLGEEEPEFEPKDHARKRSLRISRQGKDGMSTIRGTLTPRCAAVFQRLLADHGTAGGLLKDEELHALGFNEDPRSPSQRSHDCLEAALFKSFSREERAILQEEFADWPDSVEKDGIEGGEDNNEGEFIPPLRDCDLKPRRGSTSIVAVVNLKDLMAGKGFGMTDTNMKIGMGELIAGTLARDFYLQVLDLNGRSLWLGRSQRLGSLDQYLALCGEEGASTAPGSNAPPARCHIHHIDGWERGGLTDIENLTFADPRMHARVDDDRSNRNRWWTICVDPSTGEKVIWLPPESDDPKRRPRRNLSPSSARTPGRRLQNLRRRAGRARPGKISEKVPGVVPAG</sequence>
<dbReference type="Pfam" id="PF02720">
    <property type="entry name" value="DUF222"/>
    <property type="match status" value="1"/>
</dbReference>
<feature type="compositionally biased region" description="Basic residues" evidence="1">
    <location>
        <begin position="518"/>
        <end position="529"/>
    </location>
</feature>
<evidence type="ECO:0000313" key="3">
    <source>
        <dbReference type="EMBL" id="MBF4553360.1"/>
    </source>
</evidence>
<feature type="domain" description="DUF222" evidence="2">
    <location>
        <begin position="99"/>
        <end position="414"/>
    </location>
</feature>
<organism evidence="3 4">
    <name type="scientific">Corynebacterium suicordis DSM 45110</name>
    <dbReference type="NCBI Taxonomy" id="1121369"/>
    <lineage>
        <taxon>Bacteria</taxon>
        <taxon>Bacillati</taxon>
        <taxon>Actinomycetota</taxon>
        <taxon>Actinomycetes</taxon>
        <taxon>Mycobacteriales</taxon>
        <taxon>Corynebacteriaceae</taxon>
        <taxon>Corynebacterium</taxon>
    </lineage>
</organism>
<proteinExistence type="predicted"/>
<dbReference type="CDD" id="cd00085">
    <property type="entry name" value="HNHc"/>
    <property type="match status" value="1"/>
</dbReference>
<name>A0ABR9ZIV0_9CORY</name>
<dbReference type="Proteomes" id="UP000635902">
    <property type="component" value="Unassembled WGS sequence"/>
</dbReference>
<comment type="caution">
    <text evidence="3">The sequence shown here is derived from an EMBL/GenBank/DDBJ whole genome shotgun (WGS) entry which is preliminary data.</text>
</comment>
<dbReference type="InterPro" id="IPR003615">
    <property type="entry name" value="HNH_nuc"/>
</dbReference>
<reference evidence="3 4" key="1">
    <citation type="submission" date="2020-10" db="EMBL/GenBank/DDBJ databases">
        <title>Novel species in genus Corynebacterium.</title>
        <authorList>
            <person name="Zhang G."/>
        </authorList>
    </citation>
    <scope>NUCLEOTIDE SEQUENCE [LARGE SCALE GENOMIC DNA]</scope>
    <source>
        <strain evidence="3 4">DSM 45110</strain>
    </source>
</reference>